<sequence length="118" mass="13421">MSITNPQVIDIWAIPTWEPDNVVLYISDHLEWGGKAEQGEHLQLLQDKLNTYVAFIESGEIYTEIPNALGKHPIIRINGLYELPEQGEFFIDRAAEVLKEVGIGLEFVLDENDAIRNM</sequence>
<evidence type="ECO:0000313" key="1">
    <source>
        <dbReference type="EMBL" id="AHZ69119.1"/>
    </source>
</evidence>
<accession>A0A024E862</accession>
<evidence type="ECO:0000313" key="2">
    <source>
        <dbReference type="Proteomes" id="UP000026913"/>
    </source>
</evidence>
<dbReference type="HOGENOM" id="CLU_144036_0_0_6"/>
<reference evidence="1 2" key="1">
    <citation type="journal article" date="2012" name="J. Bacteriol.">
        <title>Genome sequence of cold-adapted Pseudomonas mandelii strain JR-1.</title>
        <authorList>
            <person name="Jang S.H."/>
            <person name="Kim J."/>
            <person name="Kim J."/>
            <person name="Hong S."/>
            <person name="Lee C."/>
        </authorList>
    </citation>
    <scope>NUCLEOTIDE SEQUENCE [LARGE SCALE GENOMIC DNA]</scope>
    <source>
        <strain evidence="1 2">JR-1</strain>
    </source>
</reference>
<dbReference type="KEGG" id="pman:OU5_2040"/>
<dbReference type="RefSeq" id="WP_010462328.1">
    <property type="nucleotide sequence ID" value="NZ_CP005960.1"/>
</dbReference>
<proteinExistence type="predicted"/>
<organism evidence="1 2">
    <name type="scientific">Pseudomonas mandelii JR-1</name>
    <dbReference type="NCBI Taxonomy" id="1147786"/>
    <lineage>
        <taxon>Bacteria</taxon>
        <taxon>Pseudomonadati</taxon>
        <taxon>Pseudomonadota</taxon>
        <taxon>Gammaproteobacteria</taxon>
        <taxon>Pseudomonadales</taxon>
        <taxon>Pseudomonadaceae</taxon>
        <taxon>Pseudomonas</taxon>
    </lineage>
</organism>
<dbReference type="Proteomes" id="UP000026913">
    <property type="component" value="Chromosome"/>
</dbReference>
<gene>
    <name evidence="1" type="ORF">OU5_2040</name>
</gene>
<dbReference type="Pfam" id="PF20212">
    <property type="entry name" value="DUF6572"/>
    <property type="match status" value="1"/>
</dbReference>
<dbReference type="EMBL" id="CP005960">
    <property type="protein sequence ID" value="AHZ69119.1"/>
    <property type="molecule type" value="Genomic_DNA"/>
</dbReference>
<dbReference type="InterPro" id="IPR046702">
    <property type="entry name" value="DUF6572"/>
</dbReference>
<dbReference type="OrthoDB" id="2229810at2"/>
<name>A0A024E862_9PSED</name>
<protein>
    <submittedName>
        <fullName evidence="1">Uncharacterized protein</fullName>
    </submittedName>
</protein>
<dbReference type="AlphaFoldDB" id="A0A024E862"/>